<reference evidence="2 3" key="1">
    <citation type="submission" date="2018-10" db="EMBL/GenBank/DDBJ databases">
        <title>Draft genome sequence of Bacillus salarius IM0101, isolated from a hypersaline soil in Inner Mongolia, China.</title>
        <authorList>
            <person name="Yamprayoonswat W."/>
            <person name="Boonvisut S."/>
            <person name="Jumpathong W."/>
            <person name="Sittihan S."/>
            <person name="Ruangsuj P."/>
            <person name="Wanthongcharoen S."/>
            <person name="Thongpramul N."/>
            <person name="Pimmason S."/>
            <person name="Yu B."/>
            <person name="Yasawong M."/>
        </authorList>
    </citation>
    <scope>NUCLEOTIDE SEQUENCE [LARGE SCALE GENOMIC DNA]</scope>
    <source>
        <strain evidence="2 3">IM0101</strain>
    </source>
</reference>
<dbReference type="Proteomes" id="UP000275076">
    <property type="component" value="Unassembled WGS sequence"/>
</dbReference>
<feature type="transmembrane region" description="Helical" evidence="1">
    <location>
        <begin position="237"/>
        <end position="259"/>
    </location>
</feature>
<dbReference type="OrthoDB" id="2614436at2"/>
<dbReference type="AlphaFoldDB" id="A0A428N9I1"/>
<feature type="transmembrane region" description="Helical" evidence="1">
    <location>
        <begin position="119"/>
        <end position="138"/>
    </location>
</feature>
<dbReference type="EMBL" id="RBVX01000001">
    <property type="protein sequence ID" value="RSL35011.1"/>
    <property type="molecule type" value="Genomic_DNA"/>
</dbReference>
<organism evidence="2 3">
    <name type="scientific">Salibacterium salarium</name>
    <dbReference type="NCBI Taxonomy" id="284579"/>
    <lineage>
        <taxon>Bacteria</taxon>
        <taxon>Bacillati</taxon>
        <taxon>Bacillota</taxon>
        <taxon>Bacilli</taxon>
        <taxon>Bacillales</taxon>
        <taxon>Bacillaceae</taxon>
    </lineage>
</organism>
<dbReference type="Pfam" id="PF14158">
    <property type="entry name" value="YndJ"/>
    <property type="match status" value="1"/>
</dbReference>
<feature type="transmembrane region" description="Helical" evidence="1">
    <location>
        <begin position="271"/>
        <end position="292"/>
    </location>
</feature>
<feature type="transmembrane region" description="Helical" evidence="1">
    <location>
        <begin position="33"/>
        <end position="53"/>
    </location>
</feature>
<accession>A0A428N9I1</accession>
<feature type="transmembrane region" description="Helical" evidence="1">
    <location>
        <begin position="60"/>
        <end position="80"/>
    </location>
</feature>
<sequence length="545" mass="62472">MKESSQVMTFWTVGCLNVLLFLVIIIFSAHAPYFLMLTAAQLLYVPFTLHVIMNKDKSWIATYLPSLSIPVFLAVFLLHITDQTALDTLLATLYFVFTILIALYGITRFLKRGFVHFEEFIIDMGFFYIMIGGAWFLAYEANIDTGFSTILTWLTSIHFHYASFLLLVFVGLLGRLHKSSIYIWISWMVIIAPILVAAGISYSPVLELVSVLVYIIGIYGFIVLSFKVTFQHTMQKFFVRISFCSLGLTILFSLLYTVSHWARAFEVTIDFMLYSHGVMNTVLFALMGLAGWSMNVPSANPKIPTFPVSRIRGNGAVGEKVLTGKMDGNVYNGLVDDMRHFEPGIDTQTLSPAIIDFYENTNDYRLFAEVKWHTWFKPFAGVYRLISRYVKQINLPLSRKQVEMTGDIFSVNDALDGRYYTRAWVRKIKEDVTFVALYSSHQEEDRTYMNISLPLPFSAMTGVLELNQSGDELILTSESQHRKSGPGIYLAVKHHLFKLPMHERFHVKEGEKGTLQAHHRMTMFHLPFLTIDYHIYEKEHINKGN</sequence>
<evidence type="ECO:0000256" key="1">
    <source>
        <dbReference type="SAM" id="Phobius"/>
    </source>
</evidence>
<evidence type="ECO:0000313" key="3">
    <source>
        <dbReference type="Proteomes" id="UP000275076"/>
    </source>
</evidence>
<name>A0A428N9I1_9BACI</name>
<keyword evidence="1" id="KW-0472">Membrane</keyword>
<evidence type="ECO:0008006" key="4">
    <source>
        <dbReference type="Google" id="ProtNLM"/>
    </source>
</evidence>
<feature type="transmembrane region" description="Helical" evidence="1">
    <location>
        <begin position="208"/>
        <end position="230"/>
    </location>
</feature>
<evidence type="ECO:0000313" key="2">
    <source>
        <dbReference type="EMBL" id="RSL35011.1"/>
    </source>
</evidence>
<feature type="transmembrane region" description="Helical" evidence="1">
    <location>
        <begin position="7"/>
        <end position="27"/>
    </location>
</feature>
<dbReference type="InterPro" id="IPR025450">
    <property type="entry name" value="YndJ-like"/>
</dbReference>
<proteinExistence type="predicted"/>
<gene>
    <name evidence="2" type="ORF">D7Z54_00055</name>
</gene>
<feature type="transmembrane region" description="Helical" evidence="1">
    <location>
        <begin position="86"/>
        <end position="107"/>
    </location>
</feature>
<dbReference type="PROSITE" id="PS51257">
    <property type="entry name" value="PROKAR_LIPOPROTEIN"/>
    <property type="match status" value="1"/>
</dbReference>
<keyword evidence="3" id="KW-1185">Reference proteome</keyword>
<feature type="transmembrane region" description="Helical" evidence="1">
    <location>
        <begin position="150"/>
        <end position="174"/>
    </location>
</feature>
<comment type="caution">
    <text evidence="2">The sequence shown here is derived from an EMBL/GenBank/DDBJ whole genome shotgun (WGS) entry which is preliminary data.</text>
</comment>
<protein>
    <recommendedName>
        <fullName evidence="4">YndJ-like protein</fullName>
    </recommendedName>
</protein>
<keyword evidence="1" id="KW-1133">Transmembrane helix</keyword>
<keyword evidence="1" id="KW-0812">Transmembrane</keyword>
<feature type="transmembrane region" description="Helical" evidence="1">
    <location>
        <begin position="181"/>
        <end position="202"/>
    </location>
</feature>